<sequence length="527" mass="60537">MTIYLYKEGITATELLQENDITTRYSHVTPSQYSLLASFLLHRQSVPLDICNEILTLAGFVLMLEKETTAFLRGSSNMNYCYLELPISSIELSQGTQVKSCCLCVVDISSHDQGWASSDSALNGTYEASYTWSELALVESKSQEVFEHSERLYIGPNIRASHEFRHHRRVLVPSTHGPFLDSIKLGKWLRLYLLSQYPGWSNFANYGSIKVYLSLEATDELPIRKLTNDQIPVQGPYRCESRKSRPFVCFRKMKHKIRSNNAKTNHKSKKVVSEHRQLLYSKKKSILVVGDGDFTFSKALLLMNICGQRLTATSFDDEKSVVKKYANAERCIQYITSHGAKVFHGVDATRLDQTLPRIDGLPHCFDYIIFNFPHTGQQRVHLNRNLVRDFFHSARPVLTPMGEIHMALKDRPPYSNWNIEEYARHHHYLLKARQKFDPQHYPGYRHRTTDPLAKNFETELCIKYVFIVNRQKFPTKTVPTAPPSAIYAKNLITESESDLSLSPGASTTHTLVPLWKPWHRSLFQIST</sequence>
<dbReference type="InterPro" id="IPR019446">
    <property type="entry name" value="BMT5-like"/>
</dbReference>
<proteinExistence type="predicted"/>
<dbReference type="OrthoDB" id="273345at2759"/>
<dbReference type="Pfam" id="PF10354">
    <property type="entry name" value="BMT5-like"/>
    <property type="match status" value="1"/>
</dbReference>
<evidence type="ECO:0000313" key="3">
    <source>
        <dbReference type="Proteomes" id="UP000053237"/>
    </source>
</evidence>
<feature type="domain" description="25S rRNA (uridine-N(3))-methyltransferase BMT5-like" evidence="1">
    <location>
        <begin position="287"/>
        <end position="447"/>
    </location>
</feature>
<comment type="caution">
    <text evidence="2">The sequence shown here is derived from an EMBL/GenBank/DDBJ whole genome shotgun (WGS) entry which is preliminary data.</text>
</comment>
<dbReference type="InterPro" id="IPR029063">
    <property type="entry name" value="SAM-dependent_MTases_sf"/>
</dbReference>
<dbReference type="AlphaFoldDB" id="A0A024G6X6"/>
<dbReference type="PANTHER" id="PTHR11538">
    <property type="entry name" value="PHENYLALANYL-TRNA SYNTHETASE"/>
    <property type="match status" value="1"/>
</dbReference>
<dbReference type="STRING" id="65357.A0A024G6X6"/>
<dbReference type="GO" id="GO:0070475">
    <property type="term" value="P:rRNA base methylation"/>
    <property type="evidence" value="ECO:0007669"/>
    <property type="project" value="InterPro"/>
</dbReference>
<gene>
    <name evidence="2" type="ORF">BN9_028590</name>
</gene>
<accession>A0A024G6X6</accession>
<dbReference type="PANTHER" id="PTHR11538:SF26">
    <property type="entry name" value="FERREDOXIN-FOLD ANTICODON-BINDING DOMAIN-CONTAINING PROTEIN 1"/>
    <property type="match status" value="1"/>
</dbReference>
<dbReference type="GO" id="GO:0070042">
    <property type="term" value="F:rRNA (uridine-N3-)-methyltransferase activity"/>
    <property type="evidence" value="ECO:0007669"/>
    <property type="project" value="InterPro"/>
</dbReference>
<protein>
    <recommendedName>
        <fullName evidence="1">25S rRNA (uridine-N(3))-methyltransferase BMT5-like domain-containing protein</fullName>
    </recommendedName>
</protein>
<dbReference type="EMBL" id="CAIX01000028">
    <property type="protein sequence ID" value="CCI42075.1"/>
    <property type="molecule type" value="Genomic_DNA"/>
</dbReference>
<name>A0A024G6X6_9STRA</name>
<dbReference type="InParanoid" id="A0A024G6X6"/>
<dbReference type="Proteomes" id="UP000053237">
    <property type="component" value="Unassembled WGS sequence"/>
</dbReference>
<dbReference type="GO" id="GO:0005737">
    <property type="term" value="C:cytoplasm"/>
    <property type="evidence" value="ECO:0007669"/>
    <property type="project" value="TreeGrafter"/>
</dbReference>
<organism evidence="2 3">
    <name type="scientific">Albugo candida</name>
    <dbReference type="NCBI Taxonomy" id="65357"/>
    <lineage>
        <taxon>Eukaryota</taxon>
        <taxon>Sar</taxon>
        <taxon>Stramenopiles</taxon>
        <taxon>Oomycota</taxon>
        <taxon>Peronosporomycetes</taxon>
        <taxon>Albuginales</taxon>
        <taxon>Albuginaceae</taxon>
        <taxon>Albugo</taxon>
    </lineage>
</organism>
<evidence type="ECO:0000259" key="1">
    <source>
        <dbReference type="Pfam" id="PF10354"/>
    </source>
</evidence>
<keyword evidence="3" id="KW-1185">Reference proteome</keyword>
<reference evidence="2 3" key="1">
    <citation type="submission" date="2012-05" db="EMBL/GenBank/DDBJ databases">
        <title>Recombination and specialization in a pathogen metapopulation.</title>
        <authorList>
            <person name="Gardiner A."/>
            <person name="Kemen E."/>
            <person name="Schultz-Larsen T."/>
            <person name="MacLean D."/>
            <person name="Van Oosterhout C."/>
            <person name="Jones J.D.G."/>
        </authorList>
    </citation>
    <scope>NUCLEOTIDE SEQUENCE [LARGE SCALE GENOMIC DNA]</scope>
    <source>
        <strain evidence="2 3">Ac Nc2</strain>
    </source>
</reference>
<evidence type="ECO:0000313" key="2">
    <source>
        <dbReference type="EMBL" id="CCI42075.1"/>
    </source>
</evidence>
<dbReference type="Gene3D" id="3.40.50.150">
    <property type="entry name" value="Vaccinia Virus protein VP39"/>
    <property type="match status" value="1"/>
</dbReference>